<evidence type="ECO:0000256" key="2">
    <source>
        <dbReference type="ARBA" id="ARBA00004584"/>
    </source>
</evidence>
<evidence type="ECO:0000313" key="9">
    <source>
        <dbReference type="EMBL" id="KAG2177114.1"/>
    </source>
</evidence>
<evidence type="ECO:0000256" key="4">
    <source>
        <dbReference type="ARBA" id="ARBA00022454"/>
    </source>
</evidence>
<dbReference type="Pfam" id="PF11802">
    <property type="entry name" value="CENP-K"/>
    <property type="match status" value="1"/>
</dbReference>
<keyword evidence="5 8" id="KW-0175">Coiled coil</keyword>
<evidence type="ECO:0008006" key="11">
    <source>
        <dbReference type="Google" id="ProtNLM"/>
    </source>
</evidence>
<dbReference type="PANTHER" id="PTHR14401:SF6">
    <property type="entry name" value="CENTROMERE PROTEIN K"/>
    <property type="match status" value="1"/>
</dbReference>
<keyword evidence="7" id="KW-0137">Centromere</keyword>
<dbReference type="PANTHER" id="PTHR14401">
    <property type="entry name" value="CENTROMERE PROTEIN K"/>
    <property type="match status" value="1"/>
</dbReference>
<comment type="subcellular location">
    <subcellularLocation>
        <location evidence="2">Chromosome</location>
        <location evidence="2">Centromere</location>
    </subcellularLocation>
    <subcellularLocation>
        <location evidence="1">Nucleus</location>
    </subcellularLocation>
</comment>
<protein>
    <recommendedName>
        <fullName evidence="11">Centromere protein K</fullName>
    </recommendedName>
</protein>
<organism evidence="9 10">
    <name type="scientific">Mortierella isabellina</name>
    <name type="common">Filamentous fungus</name>
    <name type="synonym">Umbelopsis isabellina</name>
    <dbReference type="NCBI Taxonomy" id="91625"/>
    <lineage>
        <taxon>Eukaryota</taxon>
        <taxon>Fungi</taxon>
        <taxon>Fungi incertae sedis</taxon>
        <taxon>Mucoromycota</taxon>
        <taxon>Mucoromycotina</taxon>
        <taxon>Umbelopsidomycetes</taxon>
        <taxon>Umbelopsidales</taxon>
        <taxon>Umbelopsidaceae</taxon>
        <taxon>Umbelopsis</taxon>
    </lineage>
</organism>
<evidence type="ECO:0000256" key="8">
    <source>
        <dbReference type="SAM" id="Coils"/>
    </source>
</evidence>
<dbReference type="GO" id="GO:0000070">
    <property type="term" value="P:mitotic sister chromatid segregation"/>
    <property type="evidence" value="ECO:0007669"/>
    <property type="project" value="TreeGrafter"/>
</dbReference>
<dbReference type="GO" id="GO:0005634">
    <property type="term" value="C:nucleus"/>
    <property type="evidence" value="ECO:0007669"/>
    <property type="project" value="UniProtKB-SubCell"/>
</dbReference>
<evidence type="ECO:0000256" key="6">
    <source>
        <dbReference type="ARBA" id="ARBA00023242"/>
    </source>
</evidence>
<evidence type="ECO:0000313" key="10">
    <source>
        <dbReference type="Proteomes" id="UP000654370"/>
    </source>
</evidence>
<evidence type="ECO:0000256" key="5">
    <source>
        <dbReference type="ARBA" id="ARBA00023054"/>
    </source>
</evidence>
<gene>
    <name evidence="9" type="ORF">INT43_007770</name>
</gene>
<dbReference type="InterPro" id="IPR020993">
    <property type="entry name" value="Centromere_CenpK"/>
</dbReference>
<comment type="caution">
    <text evidence="9">The sequence shown here is derived from an EMBL/GenBank/DDBJ whole genome shotgun (WGS) entry which is preliminary data.</text>
</comment>
<evidence type="ECO:0000256" key="3">
    <source>
        <dbReference type="ARBA" id="ARBA00005795"/>
    </source>
</evidence>
<dbReference type="OrthoDB" id="9445768at2759"/>
<keyword evidence="6" id="KW-0539">Nucleus</keyword>
<dbReference type="EMBL" id="JAEPQZ010000009">
    <property type="protein sequence ID" value="KAG2177114.1"/>
    <property type="molecule type" value="Genomic_DNA"/>
</dbReference>
<accession>A0A8H7UF67</accession>
<feature type="coiled-coil region" evidence="8">
    <location>
        <begin position="137"/>
        <end position="213"/>
    </location>
</feature>
<dbReference type="AlphaFoldDB" id="A0A8H7UF67"/>
<dbReference type="GO" id="GO:0051382">
    <property type="term" value="P:kinetochore assembly"/>
    <property type="evidence" value="ECO:0007669"/>
    <property type="project" value="InterPro"/>
</dbReference>
<sequence>MSLQQSLLENALKKATKEAEKLKLNDTPQPIDRDEARRHQNLVDLIHEKRQRVLELSKQAKERDVNRKLVDAREIDFETKVMLSEIVVVATTKADTKKRNRNPIQSRNILVMETRGMLEKDEALKELLAKKHLIGTTAELEQALLLLQQELAAAKEQLSEQQEMLQEHQQVRDALTKKLIDVEAAIDSEESPIGKLREEYRDMNANYRRIMNNLHDFLDQTYPPKSVRISARAPPGGQEDMEVEFSLKDLLMELMNASYNSPNSYLRLEEGTYWPPYIETLIKARIVVRHPTDATKLKLEDYRL</sequence>
<proteinExistence type="inferred from homology"/>
<dbReference type="Proteomes" id="UP000654370">
    <property type="component" value="Unassembled WGS sequence"/>
</dbReference>
<name>A0A8H7UF67_MORIS</name>
<keyword evidence="4" id="KW-0158">Chromosome</keyword>
<evidence type="ECO:0000256" key="1">
    <source>
        <dbReference type="ARBA" id="ARBA00004123"/>
    </source>
</evidence>
<evidence type="ECO:0000256" key="7">
    <source>
        <dbReference type="ARBA" id="ARBA00023328"/>
    </source>
</evidence>
<dbReference type="GO" id="GO:0000775">
    <property type="term" value="C:chromosome, centromeric region"/>
    <property type="evidence" value="ECO:0007669"/>
    <property type="project" value="UniProtKB-SubCell"/>
</dbReference>
<comment type="similarity">
    <text evidence="3">Belongs to the CENP-K/MCM22 family.</text>
</comment>
<reference evidence="9" key="1">
    <citation type="submission" date="2020-12" db="EMBL/GenBank/DDBJ databases">
        <title>Metabolic potential, ecology and presence of endohyphal bacteria is reflected in genomic diversity of Mucoromycotina.</title>
        <authorList>
            <person name="Muszewska A."/>
            <person name="Okrasinska A."/>
            <person name="Steczkiewicz K."/>
            <person name="Drgas O."/>
            <person name="Orlowska M."/>
            <person name="Perlinska-Lenart U."/>
            <person name="Aleksandrzak-Piekarczyk T."/>
            <person name="Szatraj K."/>
            <person name="Zielenkiewicz U."/>
            <person name="Pilsyk S."/>
            <person name="Malc E."/>
            <person name="Mieczkowski P."/>
            <person name="Kruszewska J.S."/>
            <person name="Biernat P."/>
            <person name="Pawlowska J."/>
        </authorList>
    </citation>
    <scope>NUCLEOTIDE SEQUENCE</scope>
    <source>
        <strain evidence="9">WA0000067209</strain>
    </source>
</reference>
<keyword evidence="10" id="KW-1185">Reference proteome</keyword>